<keyword evidence="2 6" id="KW-0732">Signal</keyword>
<evidence type="ECO:0000256" key="5">
    <source>
        <dbReference type="ARBA" id="ARBA00023180"/>
    </source>
</evidence>
<evidence type="ECO:0000313" key="8">
    <source>
        <dbReference type="EMBL" id="KAF0704042.1"/>
    </source>
</evidence>
<name>A0A485KIB4_9STRA</name>
<dbReference type="Proteomes" id="UP000332933">
    <property type="component" value="Unassembled WGS sequence"/>
</dbReference>
<dbReference type="PRINTS" id="PR00722">
    <property type="entry name" value="CHYMOTRYPSIN"/>
</dbReference>
<dbReference type="Gene3D" id="2.40.10.10">
    <property type="entry name" value="Trypsin-like serine proteases"/>
    <property type="match status" value="1"/>
</dbReference>
<feature type="signal peptide" evidence="6">
    <location>
        <begin position="1"/>
        <end position="17"/>
    </location>
</feature>
<keyword evidence="5" id="KW-0325">Glycoprotein</keyword>
<dbReference type="SMART" id="SM00020">
    <property type="entry name" value="Tryp_SPc"/>
    <property type="match status" value="1"/>
</dbReference>
<dbReference type="Pfam" id="PF00089">
    <property type="entry name" value="Trypsin"/>
    <property type="match status" value="1"/>
</dbReference>
<dbReference type="GO" id="GO:0006508">
    <property type="term" value="P:proteolysis"/>
    <property type="evidence" value="ECO:0007669"/>
    <property type="project" value="InterPro"/>
</dbReference>
<dbReference type="EMBL" id="CAADRA010003762">
    <property type="protein sequence ID" value="VFT84115.1"/>
    <property type="molecule type" value="Genomic_DNA"/>
</dbReference>
<keyword evidence="12" id="KW-1185">Reference proteome</keyword>
<reference evidence="8" key="2">
    <citation type="submission" date="2019-06" db="EMBL/GenBank/DDBJ databases">
        <title>Genomics analysis of Aphanomyces spp. identifies a new class of oomycete effector associated with host adaptation.</title>
        <authorList>
            <person name="Gaulin E."/>
        </authorList>
    </citation>
    <scope>NUCLEOTIDE SEQUENCE</scope>
    <source>
        <strain evidence="8">CBS 578.67</strain>
    </source>
</reference>
<dbReference type="EMBL" id="VJMH01004023">
    <property type="protein sequence ID" value="KAF0704042.1"/>
    <property type="molecule type" value="Genomic_DNA"/>
</dbReference>
<reference evidence="11 12" key="1">
    <citation type="submission" date="2019-03" db="EMBL/GenBank/DDBJ databases">
        <authorList>
            <person name="Gaulin E."/>
            <person name="Dumas B."/>
        </authorList>
    </citation>
    <scope>NUCLEOTIDE SEQUENCE [LARGE SCALE GENOMIC DNA]</scope>
    <source>
        <strain evidence="11">CBS 568.67</strain>
    </source>
</reference>
<dbReference type="EMBL" id="CAADRA010004035">
    <property type="protein sequence ID" value="VFT84358.1"/>
    <property type="molecule type" value="Genomic_DNA"/>
</dbReference>
<dbReference type="InterPro" id="IPR001254">
    <property type="entry name" value="Trypsin_dom"/>
</dbReference>
<gene>
    <name evidence="11" type="primary">Aste57867_7446</name>
    <name evidence="10" type="synonym">Aste57867_7188</name>
    <name evidence="9" type="ORF">As57867_007163</name>
    <name evidence="8" type="ORF">As57867_007420</name>
    <name evidence="10" type="ORF">ASTE57867_7188</name>
    <name evidence="11" type="ORF">ASTE57867_7446</name>
</gene>
<dbReference type="OrthoDB" id="73427at2759"/>
<feature type="domain" description="Peptidase S1" evidence="7">
    <location>
        <begin position="20"/>
        <end position="247"/>
    </location>
</feature>
<keyword evidence="4" id="KW-1015">Disulfide bond</keyword>
<evidence type="ECO:0000256" key="6">
    <source>
        <dbReference type="SAM" id="SignalP"/>
    </source>
</evidence>
<dbReference type="EMBL" id="VJMH01003750">
    <property type="protein sequence ID" value="KAF0704971.1"/>
    <property type="molecule type" value="Genomic_DNA"/>
</dbReference>
<feature type="chain" id="PRO_5033436931" evidence="6">
    <location>
        <begin position="18"/>
        <end position="247"/>
    </location>
</feature>
<sequence>MVYSLAFLATAIATANAYVFWPGFEAIPPAHAPYTVALSADPNGRVTCVGHLIAPSVVLTTASCLAHSIHYAAVGATVILNTTNAETIQVAHTVAHPAFDAATHANDVGLIQLAHPSAAAPVAISWDVVDAYEAATLRGWGQLGDGTKVNNGLMETSSSVWANTDCAFVYAKVAGPNSISDSVLCAGGETAQACVGDAGDALTILGDDGQDQLVGLFSWSVECDAEGVPGVFTRLSSVRDFVEPVLI</sequence>
<dbReference type="PANTHER" id="PTHR24276">
    <property type="entry name" value="POLYSERASE-RELATED"/>
    <property type="match status" value="1"/>
</dbReference>
<dbReference type="InterPro" id="IPR043504">
    <property type="entry name" value="Peptidase_S1_PA_chymotrypsin"/>
</dbReference>
<dbReference type="InterPro" id="IPR009003">
    <property type="entry name" value="Peptidase_S1_PA"/>
</dbReference>
<evidence type="ECO:0000313" key="9">
    <source>
        <dbReference type="EMBL" id="KAF0704971.1"/>
    </source>
</evidence>
<evidence type="ECO:0000313" key="12">
    <source>
        <dbReference type="Proteomes" id="UP000332933"/>
    </source>
</evidence>
<dbReference type="InterPro" id="IPR050430">
    <property type="entry name" value="Peptidase_S1"/>
</dbReference>
<evidence type="ECO:0000256" key="2">
    <source>
        <dbReference type="ARBA" id="ARBA00022729"/>
    </source>
</evidence>
<evidence type="ECO:0000259" key="7">
    <source>
        <dbReference type="PROSITE" id="PS50240"/>
    </source>
</evidence>
<accession>A0A485KIB4</accession>
<protein>
    <submittedName>
        <fullName evidence="10">Aste57867_7188 protein</fullName>
    </submittedName>
    <submittedName>
        <fullName evidence="11">Aste57867_7446 protein</fullName>
    </submittedName>
</protein>
<dbReference type="InterPro" id="IPR001314">
    <property type="entry name" value="Peptidase_S1A"/>
</dbReference>
<evidence type="ECO:0000313" key="11">
    <source>
        <dbReference type="EMBL" id="VFT84358.1"/>
    </source>
</evidence>
<evidence type="ECO:0000256" key="3">
    <source>
        <dbReference type="ARBA" id="ARBA00023026"/>
    </source>
</evidence>
<proteinExistence type="inferred from homology"/>
<dbReference type="GO" id="GO:0004252">
    <property type="term" value="F:serine-type endopeptidase activity"/>
    <property type="evidence" value="ECO:0007669"/>
    <property type="project" value="InterPro"/>
</dbReference>
<dbReference type="CDD" id="cd00190">
    <property type="entry name" value="Tryp_SPc"/>
    <property type="match status" value="1"/>
</dbReference>
<comment type="similarity">
    <text evidence="1">Belongs to the peptidase S1 family.</text>
</comment>
<dbReference type="AlphaFoldDB" id="A0A485KIB4"/>
<keyword evidence="3" id="KW-0843">Virulence</keyword>
<evidence type="ECO:0000256" key="4">
    <source>
        <dbReference type="ARBA" id="ARBA00023157"/>
    </source>
</evidence>
<dbReference type="SUPFAM" id="SSF50494">
    <property type="entry name" value="Trypsin-like serine proteases"/>
    <property type="match status" value="1"/>
</dbReference>
<evidence type="ECO:0000313" key="10">
    <source>
        <dbReference type="EMBL" id="VFT84115.1"/>
    </source>
</evidence>
<dbReference type="PROSITE" id="PS50240">
    <property type="entry name" value="TRYPSIN_DOM"/>
    <property type="match status" value="1"/>
</dbReference>
<organism evidence="11 12">
    <name type="scientific">Aphanomyces stellatus</name>
    <dbReference type="NCBI Taxonomy" id="120398"/>
    <lineage>
        <taxon>Eukaryota</taxon>
        <taxon>Sar</taxon>
        <taxon>Stramenopiles</taxon>
        <taxon>Oomycota</taxon>
        <taxon>Saprolegniomycetes</taxon>
        <taxon>Saprolegniales</taxon>
        <taxon>Verrucalvaceae</taxon>
        <taxon>Aphanomyces</taxon>
    </lineage>
</organism>
<evidence type="ECO:0000256" key="1">
    <source>
        <dbReference type="ARBA" id="ARBA00007664"/>
    </source>
</evidence>
<dbReference type="PANTHER" id="PTHR24276:SF98">
    <property type="entry name" value="FI18310P1-RELATED"/>
    <property type="match status" value="1"/>
</dbReference>